<dbReference type="GO" id="GO:0004523">
    <property type="term" value="F:RNA-DNA hybrid ribonuclease activity"/>
    <property type="evidence" value="ECO:0007669"/>
    <property type="project" value="UniProtKB-UniRule"/>
</dbReference>
<feature type="binding site" evidence="8">
    <location>
        <position position="41"/>
    </location>
    <ligand>
        <name>a divalent metal cation</name>
        <dbReference type="ChEBI" id="CHEBI:60240"/>
    </ligand>
</feature>
<evidence type="ECO:0000256" key="8">
    <source>
        <dbReference type="PROSITE-ProRule" id="PRU01319"/>
    </source>
</evidence>
<dbReference type="PROSITE" id="PS51975">
    <property type="entry name" value="RNASE_H_2"/>
    <property type="match status" value="1"/>
</dbReference>
<dbReference type="SUPFAM" id="SSF53098">
    <property type="entry name" value="Ribonuclease H-like"/>
    <property type="match status" value="1"/>
</dbReference>
<dbReference type="Gene3D" id="3.30.420.10">
    <property type="entry name" value="Ribonuclease H-like superfamily/Ribonuclease H"/>
    <property type="match status" value="1"/>
</dbReference>
<dbReference type="InterPro" id="IPR001352">
    <property type="entry name" value="RNase_HII/HIII"/>
</dbReference>
<dbReference type="CDD" id="cd07181">
    <property type="entry name" value="RNase_HII_eukaryota_like"/>
    <property type="match status" value="1"/>
</dbReference>
<dbReference type="InterPro" id="IPR036397">
    <property type="entry name" value="RNaseH_sf"/>
</dbReference>
<keyword evidence="7 8" id="KW-0378">Hydrolase</keyword>
<dbReference type="InterPro" id="IPR012337">
    <property type="entry name" value="RNaseH-like_sf"/>
</dbReference>
<evidence type="ECO:0000256" key="5">
    <source>
        <dbReference type="ARBA" id="ARBA00022723"/>
    </source>
</evidence>
<feature type="domain" description="RNase H type-2" evidence="11">
    <location>
        <begin position="35"/>
        <end position="264"/>
    </location>
</feature>
<dbReference type="InterPro" id="IPR023160">
    <property type="entry name" value="RNase_HII_hlx-loop-hlx_cap_dom"/>
</dbReference>
<dbReference type="Proteomes" id="UP000039865">
    <property type="component" value="Unassembled WGS sequence"/>
</dbReference>
<name>A0A078APD9_STYLE</name>
<evidence type="ECO:0000313" key="12">
    <source>
        <dbReference type="EMBL" id="CDW83182.1"/>
    </source>
</evidence>
<feature type="compositionally biased region" description="Basic and acidic residues" evidence="10">
    <location>
        <begin position="287"/>
        <end position="296"/>
    </location>
</feature>
<dbReference type="InterPro" id="IPR024567">
    <property type="entry name" value="RNase_HII/HIII_dom"/>
</dbReference>
<keyword evidence="4 8" id="KW-0540">Nuclease</keyword>
<dbReference type="GO" id="GO:0043137">
    <property type="term" value="P:DNA replication, removal of RNA primer"/>
    <property type="evidence" value="ECO:0007669"/>
    <property type="project" value="TreeGrafter"/>
</dbReference>
<dbReference type="NCBIfam" id="TIGR00729">
    <property type="entry name" value="ribonuclease HII"/>
    <property type="match status" value="1"/>
</dbReference>
<dbReference type="FunCoup" id="A0A078APD9">
    <property type="interactions" value="269"/>
</dbReference>
<evidence type="ECO:0000256" key="7">
    <source>
        <dbReference type="ARBA" id="ARBA00022801"/>
    </source>
</evidence>
<sequence length="324" mass="37388">MKSSKKQIATANFNENVTPIINNEKPKKYLFMNETCEIGIDEAGRGPVLGPMVYGCCFWPLDKKDYFKKKYGFTDSKQLNEEQREMMFDQIKSCQYTELGYFTTVLNADLLSNLMLAESKSGGKNLNTISHNTAIDLINKVKALGVNVTKVILDTVGQPESYKRLLQSRLNDSRIEIIVESKADLNHPVVSASSICAKVTRDRVLADWVYQEQKRIDKDYGCGYPSDPKAKEWLKRNLDPVFGFPTLVRFSWKTCYSILEDHKMEINWKDDPDEKDQKKQQKLQFNSKKDDGHRNQDQNQMKSQKLRDNNKSIKNLGIKREISF</sequence>
<comment type="catalytic activity">
    <reaction evidence="1 8 9">
        <text>Endonucleolytic cleavage to 5'-phosphomonoester.</text>
        <dbReference type="EC" id="3.1.26.4"/>
    </reaction>
</comment>
<comment type="function">
    <text evidence="9">Endonuclease that specifically degrades the RNA of RNA-DNA hybrids.</text>
</comment>
<dbReference type="EC" id="3.1.26.4" evidence="9"/>
<keyword evidence="13" id="KW-1185">Reference proteome</keyword>
<dbReference type="FunFam" id="1.10.10.460:FF:000001">
    <property type="entry name" value="Ribonuclease"/>
    <property type="match status" value="1"/>
</dbReference>
<comment type="cofactor">
    <cofactor evidence="8">
        <name>Mn(2+)</name>
        <dbReference type="ChEBI" id="CHEBI:29035"/>
    </cofactor>
    <cofactor evidence="8">
        <name>Mg(2+)</name>
        <dbReference type="ChEBI" id="CHEBI:18420"/>
    </cofactor>
    <text evidence="8">Manganese or magnesium. Binds 1 divalent metal ion per monomer in the absence of substrate. May bind a second metal ion after substrate binding.</text>
</comment>
<evidence type="ECO:0000259" key="11">
    <source>
        <dbReference type="PROSITE" id="PS51975"/>
    </source>
</evidence>
<dbReference type="GO" id="GO:0032299">
    <property type="term" value="C:ribonuclease H2 complex"/>
    <property type="evidence" value="ECO:0007669"/>
    <property type="project" value="TreeGrafter"/>
</dbReference>
<keyword evidence="5 8" id="KW-0479">Metal-binding</keyword>
<dbReference type="EMBL" id="CCKQ01011617">
    <property type="protein sequence ID" value="CDW83182.1"/>
    <property type="molecule type" value="Genomic_DNA"/>
</dbReference>
<reference evidence="12 13" key="1">
    <citation type="submission" date="2014-06" db="EMBL/GenBank/DDBJ databases">
        <authorList>
            <person name="Swart Estienne"/>
        </authorList>
    </citation>
    <scope>NUCLEOTIDE SEQUENCE [LARGE SCALE GENOMIC DNA]</scope>
    <source>
        <strain evidence="12 13">130c</strain>
    </source>
</reference>
<proteinExistence type="inferred from homology"/>
<comment type="cofactor">
    <cofactor evidence="2">
        <name>Mg(2+)</name>
        <dbReference type="ChEBI" id="CHEBI:18420"/>
    </cofactor>
</comment>
<dbReference type="PANTHER" id="PTHR10954">
    <property type="entry name" value="RIBONUCLEASE H2 SUBUNIT A"/>
    <property type="match status" value="1"/>
</dbReference>
<keyword evidence="6 8" id="KW-0255">Endonuclease</keyword>
<dbReference type="GO" id="GO:0046872">
    <property type="term" value="F:metal ion binding"/>
    <property type="evidence" value="ECO:0007669"/>
    <property type="project" value="UniProtKB-KW"/>
</dbReference>
<dbReference type="Gene3D" id="1.10.10.460">
    <property type="entry name" value="Ribonuclease hii. Domain 2"/>
    <property type="match status" value="1"/>
</dbReference>
<feature type="compositionally biased region" description="Basic and acidic residues" evidence="10">
    <location>
        <begin position="269"/>
        <end position="279"/>
    </location>
</feature>
<evidence type="ECO:0000256" key="4">
    <source>
        <dbReference type="ARBA" id="ARBA00022722"/>
    </source>
</evidence>
<evidence type="ECO:0000256" key="1">
    <source>
        <dbReference type="ARBA" id="ARBA00000077"/>
    </source>
</evidence>
<feature type="binding site" evidence="8">
    <location>
        <position position="154"/>
    </location>
    <ligand>
        <name>a divalent metal cation</name>
        <dbReference type="ChEBI" id="CHEBI:60240"/>
    </ligand>
</feature>
<comment type="similarity">
    <text evidence="3">Belongs to the RNase HII family. Eukaryotic subfamily.</text>
</comment>
<dbReference type="InterPro" id="IPR004649">
    <property type="entry name" value="RNase_H2_suA"/>
</dbReference>
<dbReference type="Pfam" id="PF01351">
    <property type="entry name" value="RNase_HII"/>
    <property type="match status" value="1"/>
</dbReference>
<dbReference type="GO" id="GO:0006298">
    <property type="term" value="P:mismatch repair"/>
    <property type="evidence" value="ECO:0007669"/>
    <property type="project" value="TreeGrafter"/>
</dbReference>
<dbReference type="PANTHER" id="PTHR10954:SF7">
    <property type="entry name" value="RIBONUCLEASE H2 SUBUNIT A"/>
    <property type="match status" value="1"/>
</dbReference>
<dbReference type="FunFam" id="3.30.420.10:FF:000016">
    <property type="entry name" value="Ribonuclease"/>
    <property type="match status" value="1"/>
</dbReference>
<evidence type="ECO:0000313" key="13">
    <source>
        <dbReference type="Proteomes" id="UP000039865"/>
    </source>
</evidence>
<evidence type="ECO:0000256" key="10">
    <source>
        <dbReference type="SAM" id="MobiDB-lite"/>
    </source>
</evidence>
<dbReference type="OrthoDB" id="7462577at2759"/>
<protein>
    <recommendedName>
        <fullName evidence="9">Ribonuclease</fullName>
        <ecNumber evidence="9">3.1.26.4</ecNumber>
    </recommendedName>
</protein>
<accession>A0A078APD9</accession>
<feature type="region of interest" description="Disordered" evidence="10">
    <location>
        <begin position="269"/>
        <end position="324"/>
    </location>
</feature>
<dbReference type="AlphaFoldDB" id="A0A078APD9"/>
<organism evidence="12 13">
    <name type="scientific">Stylonychia lemnae</name>
    <name type="common">Ciliate</name>
    <dbReference type="NCBI Taxonomy" id="5949"/>
    <lineage>
        <taxon>Eukaryota</taxon>
        <taxon>Sar</taxon>
        <taxon>Alveolata</taxon>
        <taxon>Ciliophora</taxon>
        <taxon>Intramacronucleata</taxon>
        <taxon>Spirotrichea</taxon>
        <taxon>Stichotrichia</taxon>
        <taxon>Sporadotrichida</taxon>
        <taxon>Oxytrichidae</taxon>
        <taxon>Stylonychinae</taxon>
        <taxon>Stylonychia</taxon>
    </lineage>
</organism>
<evidence type="ECO:0000256" key="2">
    <source>
        <dbReference type="ARBA" id="ARBA00001946"/>
    </source>
</evidence>
<evidence type="ECO:0000256" key="9">
    <source>
        <dbReference type="RuleBase" id="RU003515"/>
    </source>
</evidence>
<evidence type="ECO:0000256" key="3">
    <source>
        <dbReference type="ARBA" id="ARBA00007058"/>
    </source>
</evidence>
<dbReference type="InParanoid" id="A0A078APD9"/>
<dbReference type="GO" id="GO:0003723">
    <property type="term" value="F:RNA binding"/>
    <property type="evidence" value="ECO:0007669"/>
    <property type="project" value="UniProtKB-UniRule"/>
</dbReference>
<dbReference type="OMA" id="REECRFF"/>
<gene>
    <name evidence="12" type="primary">Contig1032.g1122</name>
    <name evidence="12" type="ORF">STYLEM_12224</name>
</gene>
<evidence type="ECO:0000256" key="6">
    <source>
        <dbReference type="ARBA" id="ARBA00022759"/>
    </source>
</evidence>
<feature type="binding site" evidence="8">
    <location>
        <position position="42"/>
    </location>
    <ligand>
        <name>a divalent metal cation</name>
        <dbReference type="ChEBI" id="CHEBI:60240"/>
    </ligand>
</feature>